<dbReference type="EMBL" id="MN029011">
    <property type="protein sequence ID" value="QEA09809.1"/>
    <property type="molecule type" value="Genomic_DNA"/>
</dbReference>
<evidence type="ECO:0000313" key="1">
    <source>
        <dbReference type="EMBL" id="QEA09809.1"/>
    </source>
</evidence>
<proteinExistence type="predicted"/>
<name>A0A7S5AYY8_9CAUD</name>
<dbReference type="KEGG" id="vg:77948016"/>
<protein>
    <submittedName>
        <fullName evidence="1">Uncharacterized protein</fullName>
    </submittedName>
</protein>
<dbReference type="Proteomes" id="UP000617051">
    <property type="component" value="Segment"/>
</dbReference>
<reference evidence="1 2" key="1">
    <citation type="journal article" date="2020" name="Phage (New Rochelle)">
        <title>A New High-Throughput Screening Method for Phages: Enabling Crude Isolation and Fast Identification of Diverse Phages with Therapeutic Potential.</title>
        <authorList>
            <person name="Olsen N.S."/>
            <person name="Hendriksen N.B."/>
            <person name="Hansen L.H."/>
            <person name="Kot W."/>
        </authorList>
    </citation>
    <scope>NUCLEOTIDE SEQUENCE [LARGE SCALE GENOMIC DNA]</scope>
</reference>
<dbReference type="GeneID" id="77948016"/>
<sequence>MAKLTHTNIASNAWAFYAADVMVRVEAMQAEEERQMRECLGNRDNYDLEMLQKVVAYNESQGCTRRANIARMVVAERLAEVDDSMAKLVELHAKWSQGDDKELVDLALQSINQYTSVLLADKEKASKAEAIDGLNLAASYLARHGYEAKVQVEAMRVIVKDPVRSNGQVVSHNHVSMRALHQAIRFVQERS</sequence>
<evidence type="ECO:0000313" key="2">
    <source>
        <dbReference type="Proteomes" id="UP000617051"/>
    </source>
</evidence>
<keyword evidence="2" id="KW-1185">Reference proteome</keyword>
<accession>A0A7S5AYY8</accession>
<dbReference type="RefSeq" id="YP_010671761.1">
    <property type="nucleotide sequence ID" value="NC_070970.1"/>
</dbReference>
<organism evidence="1 2">
    <name type="scientific">Pseudomonas phage Iggy</name>
    <dbReference type="NCBI Taxonomy" id="2592193"/>
    <lineage>
        <taxon>Viruses</taxon>
        <taxon>Duplodnaviria</taxon>
        <taxon>Heunggongvirae</taxon>
        <taxon>Uroviricota</taxon>
        <taxon>Caudoviricetes</taxon>
        <taxon>Queuovirinae</taxon>
        <taxon>Iggyvirus</taxon>
        <taxon>Iggyvirus iggy</taxon>
    </lineage>
</organism>